<keyword evidence="2" id="KW-1185">Reference proteome</keyword>
<dbReference type="RefSeq" id="WP_157738561.1">
    <property type="nucleotide sequence ID" value="NZ_BKAR01000002.1"/>
</dbReference>
<name>A0A239TFC7_9STAP</name>
<reference evidence="1 2" key="1">
    <citation type="submission" date="2019-07" db="EMBL/GenBank/DDBJ databases">
        <title>Whole genome shotgun sequence of Staphylococcus piscifermentans NBRC 109625.</title>
        <authorList>
            <person name="Hosoyama A."/>
            <person name="Uohara A."/>
            <person name="Ohji S."/>
            <person name="Ichikawa N."/>
        </authorList>
    </citation>
    <scope>NUCLEOTIDE SEQUENCE [LARGE SCALE GENOMIC DNA]</scope>
    <source>
        <strain evidence="1 2">NBRC 109625</strain>
    </source>
</reference>
<dbReference type="AlphaFoldDB" id="A0A239TFC7"/>
<gene>
    <name evidence="1" type="ORF">SPI02_02050</name>
</gene>
<evidence type="ECO:0000313" key="1">
    <source>
        <dbReference type="EMBL" id="GEP83620.1"/>
    </source>
</evidence>
<dbReference type="EMBL" id="BKAR01000002">
    <property type="protein sequence ID" value="GEP83620.1"/>
    <property type="molecule type" value="Genomic_DNA"/>
</dbReference>
<protein>
    <submittedName>
        <fullName evidence="1">Uncharacterized protein</fullName>
    </submittedName>
</protein>
<comment type="caution">
    <text evidence="1">The sequence shown here is derived from an EMBL/GenBank/DDBJ whole genome shotgun (WGS) entry which is preliminary data.</text>
</comment>
<sequence length="51" mass="6445">MFKLTDEQKRKLIDMIFVIEYDESEDEEEVYREIENDLREAFNKIRQLFWV</sequence>
<dbReference type="Proteomes" id="UP000321736">
    <property type="component" value="Unassembled WGS sequence"/>
</dbReference>
<accession>A0A239TFC7</accession>
<proteinExistence type="predicted"/>
<organism evidence="1 2">
    <name type="scientific">Staphylococcus piscifermentans</name>
    <dbReference type="NCBI Taxonomy" id="70258"/>
    <lineage>
        <taxon>Bacteria</taxon>
        <taxon>Bacillati</taxon>
        <taxon>Bacillota</taxon>
        <taxon>Bacilli</taxon>
        <taxon>Bacillales</taxon>
        <taxon>Staphylococcaceae</taxon>
        <taxon>Staphylococcus</taxon>
    </lineage>
</organism>
<evidence type="ECO:0000313" key="2">
    <source>
        <dbReference type="Proteomes" id="UP000321736"/>
    </source>
</evidence>